<dbReference type="PANTHER" id="PTHR10361">
    <property type="entry name" value="SODIUM-BILE ACID COTRANSPORTER"/>
    <property type="match status" value="1"/>
</dbReference>
<dbReference type="Pfam" id="PF01758">
    <property type="entry name" value="SBF"/>
    <property type="match status" value="1"/>
</dbReference>
<accession>A0A1X7I9S1</accession>
<evidence type="ECO:0000256" key="2">
    <source>
        <dbReference type="ARBA" id="ARBA00022692"/>
    </source>
</evidence>
<dbReference type="OrthoDB" id="9806785at2"/>
<feature type="transmembrane region" description="Helical" evidence="5">
    <location>
        <begin position="95"/>
        <end position="117"/>
    </location>
</feature>
<organism evidence="6 7">
    <name type="scientific">Marivirga sericea</name>
    <dbReference type="NCBI Taxonomy" id="1028"/>
    <lineage>
        <taxon>Bacteria</taxon>
        <taxon>Pseudomonadati</taxon>
        <taxon>Bacteroidota</taxon>
        <taxon>Cytophagia</taxon>
        <taxon>Cytophagales</taxon>
        <taxon>Marivirgaceae</taxon>
        <taxon>Marivirga</taxon>
    </lineage>
</organism>
<keyword evidence="4 5" id="KW-0472">Membrane</keyword>
<proteinExistence type="predicted"/>
<keyword evidence="2 5" id="KW-0812">Transmembrane</keyword>
<dbReference type="InterPro" id="IPR004710">
    <property type="entry name" value="Bilac:Na_transpt"/>
</dbReference>
<keyword evidence="7" id="KW-1185">Reference proteome</keyword>
<evidence type="ECO:0000256" key="1">
    <source>
        <dbReference type="ARBA" id="ARBA00004141"/>
    </source>
</evidence>
<dbReference type="GO" id="GO:0016020">
    <property type="term" value="C:membrane"/>
    <property type="evidence" value="ECO:0007669"/>
    <property type="project" value="UniProtKB-SubCell"/>
</dbReference>
<dbReference type="AlphaFoldDB" id="A0A1X7I9S1"/>
<evidence type="ECO:0000313" key="7">
    <source>
        <dbReference type="Proteomes" id="UP000193804"/>
    </source>
</evidence>
<feature type="transmembrane region" description="Helical" evidence="5">
    <location>
        <begin position="142"/>
        <end position="160"/>
    </location>
</feature>
<protein>
    <submittedName>
        <fullName evidence="6">Bile acid:Na+ symporter, BASS family</fullName>
    </submittedName>
</protein>
<keyword evidence="3 5" id="KW-1133">Transmembrane helix</keyword>
<feature type="transmembrane region" description="Helical" evidence="5">
    <location>
        <begin position="39"/>
        <end position="62"/>
    </location>
</feature>
<feature type="transmembrane region" description="Helical" evidence="5">
    <location>
        <begin position="6"/>
        <end position="27"/>
    </location>
</feature>
<feature type="transmembrane region" description="Helical" evidence="5">
    <location>
        <begin position="68"/>
        <end position="88"/>
    </location>
</feature>
<feature type="transmembrane region" description="Helical" evidence="5">
    <location>
        <begin position="172"/>
        <end position="190"/>
    </location>
</feature>
<dbReference type="RefSeq" id="WP_085515367.1">
    <property type="nucleotide sequence ID" value="NZ_FXAW01000001.1"/>
</dbReference>
<dbReference type="Proteomes" id="UP000193804">
    <property type="component" value="Unassembled WGS sequence"/>
</dbReference>
<reference evidence="7" key="1">
    <citation type="submission" date="2017-04" db="EMBL/GenBank/DDBJ databases">
        <authorList>
            <person name="Varghese N."/>
            <person name="Submissions S."/>
        </authorList>
    </citation>
    <scope>NUCLEOTIDE SEQUENCE [LARGE SCALE GENOMIC DNA]</scope>
    <source>
        <strain evidence="7">DSM 4125</strain>
    </source>
</reference>
<feature type="transmembrane region" description="Helical" evidence="5">
    <location>
        <begin position="259"/>
        <end position="284"/>
    </location>
</feature>
<dbReference type="PANTHER" id="PTHR10361:SF24">
    <property type="entry name" value="P3 PROTEIN"/>
    <property type="match status" value="1"/>
</dbReference>
<sequence length="294" mass="32725">MQQSFVDFIMPFAIAVIMLGIGLELKFKDFERVFIQPKAVITGIASQMILMPVIALGLIYFWPIDPVYKVGLMLLAACPGGTASNLVTKLLGGRVALSISMTAFNSFIILFTIPAILKLSFYLFLGKEQSIDLSFWQTTAQVFYTVIIPATIGVLVNEFSSERFTDPLKKPLKYILPIILIVALLAVVFLDEDNKEVNYLDHLNLLIPLIIFNVITMLFGYRIGKLLGLRHDSNYTIAIEMGLQNSVLALFIANQVVEISAISTMAILYSSFSFITTFGIAFLMQKRVIPGFRG</sequence>
<feature type="transmembrane region" description="Helical" evidence="5">
    <location>
        <begin position="235"/>
        <end position="253"/>
    </location>
</feature>
<dbReference type="InterPro" id="IPR002657">
    <property type="entry name" value="BilAc:Na_symport/Acr3"/>
</dbReference>
<comment type="subcellular location">
    <subcellularLocation>
        <location evidence="1">Membrane</location>
        <topology evidence="1">Multi-pass membrane protein</topology>
    </subcellularLocation>
</comment>
<evidence type="ECO:0000256" key="5">
    <source>
        <dbReference type="SAM" id="Phobius"/>
    </source>
</evidence>
<dbReference type="EMBL" id="FXAW01000001">
    <property type="protein sequence ID" value="SMG10864.1"/>
    <property type="molecule type" value="Genomic_DNA"/>
</dbReference>
<dbReference type="Gene3D" id="1.20.1530.20">
    <property type="match status" value="1"/>
</dbReference>
<name>A0A1X7I9S1_9BACT</name>
<evidence type="ECO:0000256" key="3">
    <source>
        <dbReference type="ARBA" id="ARBA00022989"/>
    </source>
</evidence>
<feature type="transmembrane region" description="Helical" evidence="5">
    <location>
        <begin position="202"/>
        <end position="223"/>
    </location>
</feature>
<evidence type="ECO:0000313" key="6">
    <source>
        <dbReference type="EMBL" id="SMG10864.1"/>
    </source>
</evidence>
<evidence type="ECO:0000256" key="4">
    <source>
        <dbReference type="ARBA" id="ARBA00023136"/>
    </source>
</evidence>
<dbReference type="STRING" id="1028.SAMN05661096_00354"/>
<gene>
    <name evidence="6" type="ORF">SAMN05661096_00354</name>
</gene>
<dbReference type="InterPro" id="IPR038770">
    <property type="entry name" value="Na+/solute_symporter_sf"/>
</dbReference>